<gene>
    <name evidence="3" type="ORF">ISN45_Aa02g025450</name>
</gene>
<feature type="transmembrane region" description="Helical" evidence="1">
    <location>
        <begin position="316"/>
        <end position="339"/>
    </location>
</feature>
<keyword evidence="1" id="KW-1133">Transmembrane helix</keyword>
<evidence type="ECO:0008006" key="5">
    <source>
        <dbReference type="Google" id="ProtNLM"/>
    </source>
</evidence>
<evidence type="ECO:0000313" key="3">
    <source>
        <dbReference type="EMBL" id="KAG7587339.1"/>
    </source>
</evidence>
<protein>
    <recommendedName>
        <fullName evidence="5">GCF C-terminal domain-containing protein</fullName>
    </recommendedName>
</protein>
<organism evidence="3 4">
    <name type="scientific">Arabidopsis thaliana x Arabidopsis arenosa</name>
    <dbReference type="NCBI Taxonomy" id="1240361"/>
    <lineage>
        <taxon>Eukaryota</taxon>
        <taxon>Viridiplantae</taxon>
        <taxon>Streptophyta</taxon>
        <taxon>Embryophyta</taxon>
        <taxon>Tracheophyta</taxon>
        <taxon>Spermatophyta</taxon>
        <taxon>Magnoliopsida</taxon>
        <taxon>eudicotyledons</taxon>
        <taxon>Gunneridae</taxon>
        <taxon>Pentapetalae</taxon>
        <taxon>rosids</taxon>
        <taxon>malvids</taxon>
        <taxon>Brassicales</taxon>
        <taxon>Brassicaceae</taxon>
        <taxon>Camelineae</taxon>
        <taxon>Arabidopsis</taxon>
    </lineage>
</organism>
<dbReference type="AlphaFoldDB" id="A0A8T2BLU6"/>
<evidence type="ECO:0000256" key="1">
    <source>
        <dbReference type="SAM" id="Phobius"/>
    </source>
</evidence>
<keyword evidence="4" id="KW-1185">Reference proteome</keyword>
<comment type="caution">
    <text evidence="3">The sequence shown here is derived from an EMBL/GenBank/DDBJ whole genome shotgun (WGS) entry which is preliminary data.</text>
</comment>
<keyword evidence="2" id="KW-0732">Signal</keyword>
<reference evidence="3 4" key="1">
    <citation type="submission" date="2020-12" db="EMBL/GenBank/DDBJ databases">
        <title>Concerted genomic and epigenomic changes stabilize Arabidopsis allopolyploids.</title>
        <authorList>
            <person name="Chen Z."/>
        </authorList>
    </citation>
    <scope>NUCLEOTIDE SEQUENCE [LARGE SCALE GENOMIC DNA]</scope>
    <source>
        <strain evidence="3">Allo738</strain>
        <tissue evidence="3">Leaf</tissue>
    </source>
</reference>
<dbReference type="Proteomes" id="UP000694240">
    <property type="component" value="Chromosome 7"/>
</dbReference>
<proteinExistence type="predicted"/>
<dbReference type="EMBL" id="JAEFBK010000007">
    <property type="protein sequence ID" value="KAG7587339.1"/>
    <property type="molecule type" value="Genomic_DNA"/>
</dbReference>
<evidence type="ECO:0000256" key="2">
    <source>
        <dbReference type="SAM" id="SignalP"/>
    </source>
</evidence>
<feature type="signal peptide" evidence="2">
    <location>
        <begin position="1"/>
        <end position="19"/>
    </location>
</feature>
<keyword evidence="1" id="KW-0472">Membrane</keyword>
<name>A0A8T2BLU6_9BRAS</name>
<accession>A0A8T2BLU6</accession>
<keyword evidence="1" id="KW-0812">Transmembrane</keyword>
<feature type="chain" id="PRO_5035827581" description="GCF C-terminal domain-containing protein" evidence="2">
    <location>
        <begin position="20"/>
        <end position="342"/>
    </location>
</feature>
<evidence type="ECO:0000313" key="4">
    <source>
        <dbReference type="Proteomes" id="UP000694240"/>
    </source>
</evidence>
<sequence length="342" mass="40364">MFVLTIEILVLHLAKTSTSFSIDGDIFLLSPIVSFGLRETLLGFKTRINRRLDEPVSLPQSSQEELNLVIQRGLWLFVDWMITIHRWPPNIQDEVLKLIPIWIKEWRIHDEYLREHIIGVIEKANQAIEDYSFISYFDQHVIEVHDLVAEKLHHIKATYSKGHFIESAIIVVLWYREFFGINKRKIQEKEILPSPRFAIEHGIYLCPVLDLLSNIYWLQWKHSLWQQPWERKQWIYPDEHRRSMLDPSSTLISMRQQVPESFPTTFNFTVSKNVVPMAFWSFSYKLIANKKCVKGGHNRLYLLAYKSKDSMVTLHSFIEIVIISCICVNGCLEMIVYLVNTF</sequence>